<evidence type="ECO:0000313" key="1">
    <source>
        <dbReference type="EMBL" id="VTJ58637.1"/>
    </source>
</evidence>
<protein>
    <submittedName>
        <fullName evidence="1">Uncharacterized protein</fullName>
    </submittedName>
</protein>
<dbReference type="EMBL" id="CABDUW010000104">
    <property type="protein sequence ID" value="VTJ58637.1"/>
    <property type="molecule type" value="Genomic_DNA"/>
</dbReference>
<proteinExistence type="predicted"/>
<dbReference type="Proteomes" id="UP000335636">
    <property type="component" value="Unassembled WGS sequence"/>
</dbReference>
<name>A0A5E4AMJ6_MARMO</name>
<accession>A0A5E4AMJ6</accession>
<comment type="caution">
    <text evidence="1">The sequence shown here is derived from an EMBL/GenBank/DDBJ whole genome shotgun (WGS) entry which is preliminary data.</text>
</comment>
<evidence type="ECO:0000313" key="2">
    <source>
        <dbReference type="Proteomes" id="UP000335636"/>
    </source>
</evidence>
<reference evidence="1" key="1">
    <citation type="submission" date="2019-04" db="EMBL/GenBank/DDBJ databases">
        <authorList>
            <person name="Alioto T."/>
            <person name="Alioto T."/>
        </authorList>
    </citation>
    <scope>NUCLEOTIDE SEQUENCE [LARGE SCALE GENOMIC DNA]</scope>
</reference>
<keyword evidence="2" id="KW-1185">Reference proteome</keyword>
<sequence>MELKVCQFPKNKEMGENGNAAKLHLKHRAENKSSLHTAKGDLGRSTDKTKSCAWLGFCFKKSNAKWRTRSNCKGFCSLQSSEIKRHHVIFFDSWKLHYGYELRHLLMTNVDFPEPDWSEEEGNSLV</sequence>
<gene>
    <name evidence="1" type="ORF">MONAX_5E001819</name>
</gene>
<dbReference type="AlphaFoldDB" id="A0A5E4AMJ6"/>
<organism evidence="1 2">
    <name type="scientific">Marmota monax</name>
    <name type="common">Woodchuck</name>
    <dbReference type="NCBI Taxonomy" id="9995"/>
    <lineage>
        <taxon>Eukaryota</taxon>
        <taxon>Metazoa</taxon>
        <taxon>Chordata</taxon>
        <taxon>Craniata</taxon>
        <taxon>Vertebrata</taxon>
        <taxon>Euteleostomi</taxon>
        <taxon>Mammalia</taxon>
        <taxon>Eutheria</taxon>
        <taxon>Euarchontoglires</taxon>
        <taxon>Glires</taxon>
        <taxon>Rodentia</taxon>
        <taxon>Sciuromorpha</taxon>
        <taxon>Sciuridae</taxon>
        <taxon>Xerinae</taxon>
        <taxon>Marmotini</taxon>
        <taxon>Marmota</taxon>
    </lineage>
</organism>